<dbReference type="PATRIC" id="fig|1705561.3.peg.5407"/>
<organism evidence="1 2">
    <name type="scientific">Paenibacillus xylanivorans</name>
    <dbReference type="NCBI Taxonomy" id="1705561"/>
    <lineage>
        <taxon>Bacteria</taxon>
        <taxon>Bacillati</taxon>
        <taxon>Bacillota</taxon>
        <taxon>Bacilli</taxon>
        <taxon>Bacillales</taxon>
        <taxon>Paenibacillaceae</taxon>
        <taxon>Paenibacillus</taxon>
    </lineage>
</organism>
<proteinExistence type="predicted"/>
<name>A0A0N0UGY4_9BACL</name>
<accession>A0A0N0UGY4</accession>
<reference evidence="1 2" key="1">
    <citation type="submission" date="2015-08" db="EMBL/GenBank/DDBJ databases">
        <title>Draft genome sequence of cellulolytic and xylanolytic Paenibacillus sp. A59, isolated from a decaying forest soil from Patagonia, Argentina.</title>
        <authorList>
            <person name="Ghio S."/>
            <person name="Caceres A.M."/>
            <person name="Talia P."/>
            <person name="Grasso D."/>
            <person name="Campos E."/>
        </authorList>
    </citation>
    <scope>NUCLEOTIDE SEQUENCE [LARGE SCALE GENOMIC DNA]</scope>
    <source>
        <strain evidence="1 2">A59</strain>
    </source>
</reference>
<sequence>MNDKDLREALFNVHKRFGTPTAFIAHNVGVSREHLSRWLHNESYVISDRLKTKLKVFTNRMI</sequence>
<evidence type="ECO:0008006" key="3">
    <source>
        <dbReference type="Google" id="ProtNLM"/>
    </source>
</evidence>
<protein>
    <recommendedName>
        <fullName evidence="3">HTH cro/C1-type domain-containing protein</fullName>
    </recommendedName>
</protein>
<comment type="caution">
    <text evidence="1">The sequence shown here is derived from an EMBL/GenBank/DDBJ whole genome shotgun (WGS) entry which is preliminary data.</text>
</comment>
<dbReference type="AlphaFoldDB" id="A0A0N0UGY4"/>
<evidence type="ECO:0000313" key="2">
    <source>
        <dbReference type="Proteomes" id="UP000037688"/>
    </source>
</evidence>
<dbReference type="Proteomes" id="UP000037688">
    <property type="component" value="Unassembled WGS sequence"/>
</dbReference>
<gene>
    <name evidence="1" type="ORF">AMS66_25760</name>
</gene>
<dbReference type="EMBL" id="LITU01000078">
    <property type="protein sequence ID" value="KOY13807.1"/>
    <property type="molecule type" value="Genomic_DNA"/>
</dbReference>
<evidence type="ECO:0000313" key="1">
    <source>
        <dbReference type="EMBL" id="KOY13807.1"/>
    </source>
</evidence>
<keyword evidence="2" id="KW-1185">Reference proteome</keyword>